<dbReference type="AlphaFoldDB" id="A0A9X3N5J5"/>
<feature type="transmembrane region" description="Helical" evidence="8">
    <location>
        <begin position="109"/>
        <end position="132"/>
    </location>
</feature>
<evidence type="ECO:0000256" key="4">
    <source>
        <dbReference type="ARBA" id="ARBA00022519"/>
    </source>
</evidence>
<feature type="transmembrane region" description="Helical" evidence="8">
    <location>
        <begin position="240"/>
        <end position="257"/>
    </location>
</feature>
<evidence type="ECO:0000256" key="3">
    <source>
        <dbReference type="ARBA" id="ARBA00022475"/>
    </source>
</evidence>
<dbReference type="RefSeq" id="WP_270024398.1">
    <property type="nucleotide sequence ID" value="NZ_JAPDDP010000009.1"/>
</dbReference>
<evidence type="ECO:0000256" key="6">
    <source>
        <dbReference type="ARBA" id="ARBA00022989"/>
    </source>
</evidence>
<evidence type="ECO:0000256" key="7">
    <source>
        <dbReference type="ARBA" id="ARBA00023136"/>
    </source>
</evidence>
<dbReference type="Proteomes" id="UP001147653">
    <property type="component" value="Unassembled WGS sequence"/>
</dbReference>
<sequence>MSVADAPAQGEGKRLKAFNAVLELRAFIALIVIIVVFGLLSDAYLTWDNLVTMTKHVAINAILAIGMLMVILTGGIDLSVGSIVGLAGIVAGVLLEGLHLGFANTVLYLPVWGVVIVALLVGTGVGAVNGALVTRFNVAPFIATLGTLYMARGVALLISGGETYPNLGGRPELGNTGFDFLGTGKIVGIPVSIWLMVAFGIAAVFLTRKTPFGRWVYALGGNARAAELSGVPVRKVTMRVYMISGLCAAMAGLIIASELTSAAPQAGETFELNAIAAVVIGGASLSGGRGAVRGALIGAFVIGFLADGLVILGVSTFWQIVIKGAVIVLAVILDQSQQKIQRRGAAIAAAAATQPQK</sequence>
<keyword evidence="2" id="KW-0813">Transport</keyword>
<keyword evidence="5 8" id="KW-0812">Transmembrane</keyword>
<name>A0A9X3N5J5_9ACTN</name>
<keyword evidence="6 8" id="KW-1133">Transmembrane helix</keyword>
<accession>A0A9X3N5J5</accession>
<evidence type="ECO:0000256" key="5">
    <source>
        <dbReference type="ARBA" id="ARBA00022692"/>
    </source>
</evidence>
<feature type="transmembrane region" description="Helical" evidence="8">
    <location>
        <begin position="269"/>
        <end position="287"/>
    </location>
</feature>
<feature type="transmembrane region" description="Helical" evidence="8">
    <location>
        <begin position="24"/>
        <end position="45"/>
    </location>
</feature>
<dbReference type="EMBL" id="JAPDDP010000009">
    <property type="protein sequence ID" value="MDA0180088.1"/>
    <property type="molecule type" value="Genomic_DNA"/>
</dbReference>
<dbReference type="PANTHER" id="PTHR32196:SF21">
    <property type="entry name" value="ABC TRANSPORTER PERMEASE PROTEIN YPHD-RELATED"/>
    <property type="match status" value="1"/>
</dbReference>
<feature type="transmembrane region" description="Helical" evidence="8">
    <location>
        <begin position="180"/>
        <end position="206"/>
    </location>
</feature>
<dbReference type="CDD" id="cd06579">
    <property type="entry name" value="TM_PBP1_transp_AraH_like"/>
    <property type="match status" value="1"/>
</dbReference>
<dbReference type="Pfam" id="PF02653">
    <property type="entry name" value="BPD_transp_2"/>
    <property type="match status" value="1"/>
</dbReference>
<comment type="subcellular location">
    <subcellularLocation>
        <location evidence="1">Cell membrane</location>
        <topology evidence="1">Multi-pass membrane protein</topology>
    </subcellularLocation>
</comment>
<proteinExistence type="predicted"/>
<dbReference type="GO" id="GO:0005886">
    <property type="term" value="C:plasma membrane"/>
    <property type="evidence" value="ECO:0007669"/>
    <property type="project" value="UniProtKB-SubCell"/>
</dbReference>
<feature type="transmembrane region" description="Helical" evidence="8">
    <location>
        <begin position="139"/>
        <end position="160"/>
    </location>
</feature>
<feature type="transmembrane region" description="Helical" evidence="8">
    <location>
        <begin position="83"/>
        <end position="103"/>
    </location>
</feature>
<dbReference type="InterPro" id="IPR001851">
    <property type="entry name" value="ABC_transp_permease"/>
</dbReference>
<keyword evidence="7 8" id="KW-0472">Membrane</keyword>
<keyword evidence="3" id="KW-1003">Cell membrane</keyword>
<keyword evidence="10" id="KW-1185">Reference proteome</keyword>
<evidence type="ECO:0000256" key="1">
    <source>
        <dbReference type="ARBA" id="ARBA00004651"/>
    </source>
</evidence>
<feature type="transmembrane region" description="Helical" evidence="8">
    <location>
        <begin position="57"/>
        <end position="76"/>
    </location>
</feature>
<evidence type="ECO:0000313" key="10">
    <source>
        <dbReference type="Proteomes" id="UP001147653"/>
    </source>
</evidence>
<reference evidence="9" key="1">
    <citation type="submission" date="2022-10" db="EMBL/GenBank/DDBJ databases">
        <title>The WGS of Solirubrobacter phytolaccae KCTC 29190.</title>
        <authorList>
            <person name="Jiang Z."/>
        </authorList>
    </citation>
    <scope>NUCLEOTIDE SEQUENCE</scope>
    <source>
        <strain evidence="9">KCTC 29190</strain>
    </source>
</reference>
<organism evidence="9 10">
    <name type="scientific">Solirubrobacter phytolaccae</name>
    <dbReference type="NCBI Taxonomy" id="1404360"/>
    <lineage>
        <taxon>Bacteria</taxon>
        <taxon>Bacillati</taxon>
        <taxon>Actinomycetota</taxon>
        <taxon>Thermoleophilia</taxon>
        <taxon>Solirubrobacterales</taxon>
        <taxon>Solirubrobacteraceae</taxon>
        <taxon>Solirubrobacter</taxon>
    </lineage>
</organism>
<comment type="caution">
    <text evidence="9">The sequence shown here is derived from an EMBL/GenBank/DDBJ whole genome shotgun (WGS) entry which is preliminary data.</text>
</comment>
<feature type="transmembrane region" description="Helical" evidence="8">
    <location>
        <begin position="317"/>
        <end position="333"/>
    </location>
</feature>
<protein>
    <submittedName>
        <fullName evidence="9">ABC transporter permease</fullName>
    </submittedName>
</protein>
<dbReference type="GO" id="GO:0022857">
    <property type="term" value="F:transmembrane transporter activity"/>
    <property type="evidence" value="ECO:0007669"/>
    <property type="project" value="InterPro"/>
</dbReference>
<evidence type="ECO:0000256" key="8">
    <source>
        <dbReference type="SAM" id="Phobius"/>
    </source>
</evidence>
<gene>
    <name evidence="9" type="ORF">OJ997_07255</name>
</gene>
<keyword evidence="4" id="KW-0997">Cell inner membrane</keyword>
<evidence type="ECO:0000313" key="9">
    <source>
        <dbReference type="EMBL" id="MDA0180088.1"/>
    </source>
</evidence>
<dbReference type="PANTHER" id="PTHR32196">
    <property type="entry name" value="ABC TRANSPORTER PERMEASE PROTEIN YPHD-RELATED-RELATED"/>
    <property type="match status" value="1"/>
</dbReference>
<feature type="transmembrane region" description="Helical" evidence="8">
    <location>
        <begin position="294"/>
        <end position="311"/>
    </location>
</feature>
<evidence type="ECO:0000256" key="2">
    <source>
        <dbReference type="ARBA" id="ARBA00022448"/>
    </source>
</evidence>